<dbReference type="PANTHER" id="PTHR37764:SF1">
    <property type="entry name" value="KETOSE_ALDOSE ISOMERASE, PUTATIVE (MOG1_PSBP_DUF1795-LIKE PHOTOSYSTEM II REACTION CENTER PSBP FAMILY PROTEIN)-RELATED"/>
    <property type="match status" value="1"/>
</dbReference>
<dbReference type="GO" id="GO:0009507">
    <property type="term" value="C:chloroplast"/>
    <property type="evidence" value="ECO:0007669"/>
    <property type="project" value="TreeGrafter"/>
</dbReference>
<dbReference type="InterPro" id="IPR016123">
    <property type="entry name" value="Mog1/PsbP_a/b/a-sand"/>
</dbReference>
<proteinExistence type="predicted"/>
<dbReference type="Proteomes" id="UP000824469">
    <property type="component" value="Unassembled WGS sequence"/>
</dbReference>
<protein>
    <submittedName>
        <fullName evidence="1">Uncharacterized protein</fullName>
    </submittedName>
</protein>
<sequence>AQDISDLGSLRDAASLFIPGGATLYAARTIKLKKSDIPRTYYFYEFSAQDRHVALEAAVSQGK</sequence>
<evidence type="ECO:0000313" key="2">
    <source>
        <dbReference type="Proteomes" id="UP000824469"/>
    </source>
</evidence>
<dbReference type="SUPFAM" id="SSF55724">
    <property type="entry name" value="Mog1p/PsbP-like"/>
    <property type="match status" value="1"/>
</dbReference>
<dbReference type="AlphaFoldDB" id="A0AA38FYE5"/>
<accession>A0AA38FYE5</accession>
<feature type="non-terminal residue" evidence="1">
    <location>
        <position position="1"/>
    </location>
</feature>
<organism evidence="1 2">
    <name type="scientific">Taxus chinensis</name>
    <name type="common">Chinese yew</name>
    <name type="synonym">Taxus wallichiana var. chinensis</name>
    <dbReference type="NCBI Taxonomy" id="29808"/>
    <lineage>
        <taxon>Eukaryota</taxon>
        <taxon>Viridiplantae</taxon>
        <taxon>Streptophyta</taxon>
        <taxon>Embryophyta</taxon>
        <taxon>Tracheophyta</taxon>
        <taxon>Spermatophyta</taxon>
        <taxon>Pinopsida</taxon>
        <taxon>Pinidae</taxon>
        <taxon>Conifers II</taxon>
        <taxon>Cupressales</taxon>
        <taxon>Taxaceae</taxon>
        <taxon>Taxus</taxon>
    </lineage>
</organism>
<feature type="non-terminal residue" evidence="1">
    <location>
        <position position="63"/>
    </location>
</feature>
<dbReference type="PANTHER" id="PTHR37764">
    <property type="entry name" value="KETOSE/ALDOSE ISOMERASE, PUTATIVE (MOG1/PSBP/DUF1795-LIKE PHOTOSYSTEM II REACTION CENTER PSBP FAMILY PROTEIN)-RELATED"/>
    <property type="match status" value="1"/>
</dbReference>
<dbReference type="EMBL" id="JAHRHJ020000006">
    <property type="protein sequence ID" value="KAH9312715.1"/>
    <property type="molecule type" value="Genomic_DNA"/>
</dbReference>
<keyword evidence="2" id="KW-1185">Reference proteome</keyword>
<evidence type="ECO:0000313" key="1">
    <source>
        <dbReference type="EMBL" id="KAH9312715.1"/>
    </source>
</evidence>
<comment type="caution">
    <text evidence="1">The sequence shown here is derived from an EMBL/GenBank/DDBJ whole genome shotgun (WGS) entry which is preliminary data.</text>
</comment>
<name>A0AA38FYE5_TAXCH</name>
<reference evidence="1 2" key="1">
    <citation type="journal article" date="2021" name="Nat. Plants">
        <title>The Taxus genome provides insights into paclitaxel biosynthesis.</title>
        <authorList>
            <person name="Xiong X."/>
            <person name="Gou J."/>
            <person name="Liao Q."/>
            <person name="Li Y."/>
            <person name="Zhou Q."/>
            <person name="Bi G."/>
            <person name="Li C."/>
            <person name="Du R."/>
            <person name="Wang X."/>
            <person name="Sun T."/>
            <person name="Guo L."/>
            <person name="Liang H."/>
            <person name="Lu P."/>
            <person name="Wu Y."/>
            <person name="Zhang Z."/>
            <person name="Ro D.K."/>
            <person name="Shang Y."/>
            <person name="Huang S."/>
            <person name="Yan J."/>
        </authorList>
    </citation>
    <scope>NUCLEOTIDE SEQUENCE [LARGE SCALE GENOMIC DNA]</scope>
    <source>
        <strain evidence="1">Ta-2019</strain>
    </source>
</reference>
<gene>
    <name evidence="1" type="ORF">KI387_027750</name>
</gene>